<dbReference type="GeneID" id="63763645"/>
<evidence type="ECO:0000313" key="1">
    <source>
        <dbReference type="EMBL" id="OJJ54046.1"/>
    </source>
</evidence>
<proteinExistence type="predicted"/>
<name>A0A1L9T3N1_9EURO</name>
<keyword evidence="2" id="KW-1185">Reference proteome</keyword>
<dbReference type="RefSeq" id="XP_040697852.1">
    <property type="nucleotide sequence ID" value="XM_040847572.1"/>
</dbReference>
<dbReference type="VEuPathDB" id="FungiDB:ASPSYDRAFT_481317"/>
<dbReference type="Proteomes" id="UP000184356">
    <property type="component" value="Unassembled WGS sequence"/>
</dbReference>
<sequence>MTLQIAGICKCLPSLEISNDNPRTPTFWMLKLAHLSSLSQLRFTSLLIACHLPTTTNSPKTTSSVSPLDKTPSLSIMKSKEPAEQPTFGIASCPSSSYYYPELNSTNFLSWSSQPSPYRALTPWISYGSPSYMYSTSRTLAPATFHPSNQSLCRDSPYSYTASNTVHSL</sequence>
<dbReference type="EMBL" id="KV878595">
    <property type="protein sequence ID" value="OJJ54046.1"/>
    <property type="molecule type" value="Genomic_DNA"/>
</dbReference>
<organism evidence="1 2">
    <name type="scientific">Aspergillus sydowii CBS 593.65</name>
    <dbReference type="NCBI Taxonomy" id="1036612"/>
    <lineage>
        <taxon>Eukaryota</taxon>
        <taxon>Fungi</taxon>
        <taxon>Dikarya</taxon>
        <taxon>Ascomycota</taxon>
        <taxon>Pezizomycotina</taxon>
        <taxon>Eurotiomycetes</taxon>
        <taxon>Eurotiomycetidae</taxon>
        <taxon>Eurotiales</taxon>
        <taxon>Aspergillaceae</taxon>
        <taxon>Aspergillus</taxon>
        <taxon>Aspergillus subgen. Nidulantes</taxon>
    </lineage>
</organism>
<accession>A0A1L9T3N1</accession>
<dbReference type="AlphaFoldDB" id="A0A1L9T3N1"/>
<evidence type="ECO:0000313" key="2">
    <source>
        <dbReference type="Proteomes" id="UP000184356"/>
    </source>
</evidence>
<reference evidence="2" key="1">
    <citation type="journal article" date="2017" name="Genome Biol.">
        <title>Comparative genomics reveals high biological diversity and specific adaptations in the industrially and medically important fungal genus Aspergillus.</title>
        <authorList>
            <person name="de Vries R.P."/>
            <person name="Riley R."/>
            <person name="Wiebenga A."/>
            <person name="Aguilar-Osorio G."/>
            <person name="Amillis S."/>
            <person name="Uchima C.A."/>
            <person name="Anderluh G."/>
            <person name="Asadollahi M."/>
            <person name="Askin M."/>
            <person name="Barry K."/>
            <person name="Battaglia E."/>
            <person name="Bayram O."/>
            <person name="Benocci T."/>
            <person name="Braus-Stromeyer S.A."/>
            <person name="Caldana C."/>
            <person name="Canovas D."/>
            <person name="Cerqueira G.C."/>
            <person name="Chen F."/>
            <person name="Chen W."/>
            <person name="Choi C."/>
            <person name="Clum A."/>
            <person name="Dos Santos R.A."/>
            <person name="Damasio A.R."/>
            <person name="Diallinas G."/>
            <person name="Emri T."/>
            <person name="Fekete E."/>
            <person name="Flipphi M."/>
            <person name="Freyberg S."/>
            <person name="Gallo A."/>
            <person name="Gournas C."/>
            <person name="Habgood R."/>
            <person name="Hainaut M."/>
            <person name="Harispe M.L."/>
            <person name="Henrissat B."/>
            <person name="Hilden K.S."/>
            <person name="Hope R."/>
            <person name="Hossain A."/>
            <person name="Karabika E."/>
            <person name="Karaffa L."/>
            <person name="Karanyi Z."/>
            <person name="Krasevec N."/>
            <person name="Kuo A."/>
            <person name="Kusch H."/>
            <person name="LaButti K."/>
            <person name="Lagendijk E.L."/>
            <person name="Lapidus A."/>
            <person name="Levasseur A."/>
            <person name="Lindquist E."/>
            <person name="Lipzen A."/>
            <person name="Logrieco A.F."/>
            <person name="MacCabe A."/>
            <person name="Maekelae M.R."/>
            <person name="Malavazi I."/>
            <person name="Melin P."/>
            <person name="Meyer V."/>
            <person name="Mielnichuk N."/>
            <person name="Miskei M."/>
            <person name="Molnar A.P."/>
            <person name="Mule G."/>
            <person name="Ngan C.Y."/>
            <person name="Orejas M."/>
            <person name="Orosz E."/>
            <person name="Ouedraogo J.P."/>
            <person name="Overkamp K.M."/>
            <person name="Park H.-S."/>
            <person name="Perrone G."/>
            <person name="Piumi F."/>
            <person name="Punt P.J."/>
            <person name="Ram A.F."/>
            <person name="Ramon A."/>
            <person name="Rauscher S."/>
            <person name="Record E."/>
            <person name="Riano-Pachon D.M."/>
            <person name="Robert V."/>
            <person name="Roehrig J."/>
            <person name="Ruller R."/>
            <person name="Salamov A."/>
            <person name="Salih N.S."/>
            <person name="Samson R.A."/>
            <person name="Sandor E."/>
            <person name="Sanguinetti M."/>
            <person name="Schuetze T."/>
            <person name="Sepcic K."/>
            <person name="Shelest E."/>
            <person name="Sherlock G."/>
            <person name="Sophianopoulou V."/>
            <person name="Squina F.M."/>
            <person name="Sun H."/>
            <person name="Susca A."/>
            <person name="Todd R.B."/>
            <person name="Tsang A."/>
            <person name="Unkles S.E."/>
            <person name="van de Wiele N."/>
            <person name="van Rossen-Uffink D."/>
            <person name="Oliveira J.V."/>
            <person name="Vesth T.C."/>
            <person name="Visser J."/>
            <person name="Yu J.-H."/>
            <person name="Zhou M."/>
            <person name="Andersen M.R."/>
            <person name="Archer D.B."/>
            <person name="Baker S.E."/>
            <person name="Benoit I."/>
            <person name="Brakhage A.A."/>
            <person name="Braus G.H."/>
            <person name="Fischer R."/>
            <person name="Frisvad J.C."/>
            <person name="Goldman G.H."/>
            <person name="Houbraken J."/>
            <person name="Oakley B."/>
            <person name="Pocsi I."/>
            <person name="Scazzocchio C."/>
            <person name="Seiboth B."/>
            <person name="vanKuyk P.A."/>
            <person name="Wortman J."/>
            <person name="Dyer P.S."/>
            <person name="Grigoriev I.V."/>
        </authorList>
    </citation>
    <scope>NUCLEOTIDE SEQUENCE [LARGE SCALE GENOMIC DNA]</scope>
    <source>
        <strain evidence="2">CBS 593.65</strain>
    </source>
</reference>
<protein>
    <submittedName>
        <fullName evidence="1">Uncharacterized protein</fullName>
    </submittedName>
</protein>
<gene>
    <name evidence="1" type="ORF">ASPSYDRAFT_481317</name>
</gene>